<evidence type="ECO:0000256" key="1">
    <source>
        <dbReference type="ARBA" id="ARBA00001946"/>
    </source>
</evidence>
<dbReference type="CDD" id="cd00412">
    <property type="entry name" value="pyrophosphatase"/>
    <property type="match status" value="1"/>
</dbReference>
<dbReference type="InterPro" id="IPR036649">
    <property type="entry name" value="Pyrophosphatase_sf"/>
</dbReference>
<dbReference type="PROSITE" id="PS00387">
    <property type="entry name" value="PPASE"/>
    <property type="match status" value="1"/>
</dbReference>
<accession>A0A922KZW0</accession>
<evidence type="ECO:0000256" key="3">
    <source>
        <dbReference type="ARBA" id="ARBA00006220"/>
    </source>
</evidence>
<keyword evidence="6" id="KW-0479">Metal-binding</keyword>
<dbReference type="FunFam" id="3.90.80.10:FF:000004">
    <property type="entry name" value="Inorganic pyrophosphatase"/>
    <property type="match status" value="1"/>
</dbReference>
<organism evidence="11 12">
    <name type="scientific">Dermatophagoides farinae</name>
    <name type="common">American house dust mite</name>
    <dbReference type="NCBI Taxonomy" id="6954"/>
    <lineage>
        <taxon>Eukaryota</taxon>
        <taxon>Metazoa</taxon>
        <taxon>Ecdysozoa</taxon>
        <taxon>Arthropoda</taxon>
        <taxon>Chelicerata</taxon>
        <taxon>Arachnida</taxon>
        <taxon>Acari</taxon>
        <taxon>Acariformes</taxon>
        <taxon>Sarcoptiformes</taxon>
        <taxon>Astigmata</taxon>
        <taxon>Psoroptidia</taxon>
        <taxon>Analgoidea</taxon>
        <taxon>Pyroglyphidae</taxon>
        <taxon>Dermatophagoidinae</taxon>
        <taxon>Dermatophagoides</taxon>
    </lineage>
</organism>
<evidence type="ECO:0000256" key="10">
    <source>
        <dbReference type="ARBA" id="ARBA00040300"/>
    </source>
</evidence>
<evidence type="ECO:0000256" key="8">
    <source>
        <dbReference type="ARBA" id="ARBA00022842"/>
    </source>
</evidence>
<name>A0A922KZW0_DERFA</name>
<dbReference type="Proteomes" id="UP000790347">
    <property type="component" value="Unassembled WGS sequence"/>
</dbReference>
<keyword evidence="7" id="KW-0378">Hydrolase</keyword>
<comment type="similarity">
    <text evidence="3">Belongs to the PPase family.</text>
</comment>
<dbReference type="AlphaFoldDB" id="A0A922KZW0"/>
<comment type="subcellular location">
    <subcellularLocation>
        <location evidence="2">Cytoplasm</location>
    </subcellularLocation>
</comment>
<evidence type="ECO:0000256" key="6">
    <source>
        <dbReference type="ARBA" id="ARBA00022723"/>
    </source>
</evidence>
<dbReference type="SUPFAM" id="SSF50324">
    <property type="entry name" value="Inorganic pyrophosphatase"/>
    <property type="match status" value="1"/>
</dbReference>
<evidence type="ECO:0000256" key="4">
    <source>
        <dbReference type="ARBA" id="ARBA00012146"/>
    </source>
</evidence>
<sequence>MSIRSIQLLLPSLLTRKLTTGSVVPIIGFNIHNNNYIYASFKHQYHHLSSSSSASSSFSLSINQFSITKSIYYKRQPYFIGNKVHFVQNHRLRTLVTNKSNYKMSTTNYSVDHRGSFNSLDYRIYFKDNSNGKIISPWHDIPLFVDKSAKHYNMVVEIPRWTNEKMEIATAEPMSPIKQDIKKGALRYVKNVFPHKGYIWNYGAFPQTWENPNHIDQDTKTKGDNDPIDVIEIGSRVAKRGDVVPVKILGTIALIDEGETDWKIIAIDTRDELASQMNNVDDVEKLLPGLLRATVEWFKIYKIPDGKPANKFAFNGEAKDREFAEKIVEETHQYWQEMMENKSGEHKLDLKNVTLGNSFSINDEQAKQFLETRPSSDAVEPTPIADQVAIDKWHHVKLI</sequence>
<evidence type="ECO:0000313" key="11">
    <source>
        <dbReference type="EMBL" id="KAH9501361.1"/>
    </source>
</evidence>
<dbReference type="Gene3D" id="3.90.80.10">
    <property type="entry name" value="Inorganic pyrophosphatase"/>
    <property type="match status" value="1"/>
</dbReference>
<protein>
    <recommendedName>
        <fullName evidence="10">Inorganic pyrophosphatase</fullName>
        <ecNumber evidence="4">3.6.1.1</ecNumber>
    </recommendedName>
    <alternativeName>
        <fullName evidence="9">Pyrophosphate phospho-hydrolase</fullName>
    </alternativeName>
</protein>
<dbReference type="PANTHER" id="PTHR10286">
    <property type="entry name" value="INORGANIC PYROPHOSPHATASE"/>
    <property type="match status" value="1"/>
</dbReference>
<dbReference type="GO" id="GO:0000287">
    <property type="term" value="F:magnesium ion binding"/>
    <property type="evidence" value="ECO:0007669"/>
    <property type="project" value="InterPro"/>
</dbReference>
<dbReference type="GO" id="GO:0006796">
    <property type="term" value="P:phosphate-containing compound metabolic process"/>
    <property type="evidence" value="ECO:0007669"/>
    <property type="project" value="InterPro"/>
</dbReference>
<dbReference type="Pfam" id="PF00719">
    <property type="entry name" value="Pyrophosphatase"/>
    <property type="match status" value="1"/>
</dbReference>
<evidence type="ECO:0000256" key="7">
    <source>
        <dbReference type="ARBA" id="ARBA00022801"/>
    </source>
</evidence>
<dbReference type="InterPro" id="IPR008162">
    <property type="entry name" value="Pyrophosphatase"/>
</dbReference>
<evidence type="ECO:0000313" key="12">
    <source>
        <dbReference type="Proteomes" id="UP000790347"/>
    </source>
</evidence>
<keyword evidence="5" id="KW-0963">Cytoplasm</keyword>
<dbReference type="EMBL" id="ASGP02000006">
    <property type="protein sequence ID" value="KAH9501361.1"/>
    <property type="molecule type" value="Genomic_DNA"/>
</dbReference>
<dbReference type="EC" id="3.6.1.1" evidence="4"/>
<evidence type="ECO:0000256" key="2">
    <source>
        <dbReference type="ARBA" id="ARBA00004496"/>
    </source>
</evidence>
<gene>
    <name evidence="11" type="primary">Nurf-38</name>
    <name evidence="11" type="ORF">DERF_012214</name>
</gene>
<evidence type="ECO:0000256" key="5">
    <source>
        <dbReference type="ARBA" id="ARBA00022490"/>
    </source>
</evidence>
<comment type="cofactor">
    <cofactor evidence="1">
        <name>Mg(2+)</name>
        <dbReference type="ChEBI" id="CHEBI:18420"/>
    </cofactor>
</comment>
<dbReference type="GO" id="GO:0005737">
    <property type="term" value="C:cytoplasm"/>
    <property type="evidence" value="ECO:0007669"/>
    <property type="project" value="UniProtKB-SubCell"/>
</dbReference>
<reference evidence="11" key="1">
    <citation type="submission" date="2013-05" db="EMBL/GenBank/DDBJ databases">
        <authorList>
            <person name="Yim A.K.Y."/>
            <person name="Chan T.F."/>
            <person name="Ji K.M."/>
            <person name="Liu X.Y."/>
            <person name="Zhou J.W."/>
            <person name="Li R.Q."/>
            <person name="Yang K.Y."/>
            <person name="Li J."/>
            <person name="Li M."/>
            <person name="Law P.T.W."/>
            <person name="Wu Y.L."/>
            <person name="Cai Z.L."/>
            <person name="Qin H."/>
            <person name="Bao Y."/>
            <person name="Leung R.K.K."/>
            <person name="Ng P.K.S."/>
            <person name="Zou J."/>
            <person name="Zhong X.J."/>
            <person name="Ran P.X."/>
            <person name="Zhong N.S."/>
            <person name="Liu Z.G."/>
            <person name="Tsui S.K.W."/>
        </authorList>
    </citation>
    <scope>NUCLEOTIDE SEQUENCE</scope>
    <source>
        <strain evidence="11">Derf</strain>
        <tissue evidence="11">Whole organism</tissue>
    </source>
</reference>
<reference evidence="11" key="2">
    <citation type="journal article" date="2022" name="Res Sq">
        <title>Comparative Genomics Reveals Insights into the Divergent Evolution of Astigmatic Mites and Household Pest Adaptations.</title>
        <authorList>
            <person name="Xiong Q."/>
            <person name="Wan A.T.-Y."/>
            <person name="Liu X.-Y."/>
            <person name="Fung C.S.-H."/>
            <person name="Xiao X."/>
            <person name="Malainual N."/>
            <person name="Hou J."/>
            <person name="Wang L."/>
            <person name="Wang M."/>
            <person name="Yang K."/>
            <person name="Cui Y."/>
            <person name="Leung E."/>
            <person name="Nong W."/>
            <person name="Shin S.-K."/>
            <person name="Au S."/>
            <person name="Jeong K.Y."/>
            <person name="Chew F.T."/>
            <person name="Hui J."/>
            <person name="Leung T.F."/>
            <person name="Tungtrongchitr A."/>
            <person name="Zhong N."/>
            <person name="Liu Z."/>
            <person name="Tsui S."/>
        </authorList>
    </citation>
    <scope>NUCLEOTIDE SEQUENCE</scope>
    <source>
        <strain evidence="11">Derf</strain>
        <tissue evidence="11">Whole organism</tissue>
    </source>
</reference>
<evidence type="ECO:0000256" key="9">
    <source>
        <dbReference type="ARBA" id="ARBA00032535"/>
    </source>
</evidence>
<dbReference type="GO" id="GO:0004427">
    <property type="term" value="F:inorganic diphosphate phosphatase activity"/>
    <property type="evidence" value="ECO:0007669"/>
    <property type="project" value="UniProtKB-EC"/>
</dbReference>
<keyword evidence="12" id="KW-1185">Reference proteome</keyword>
<comment type="caution">
    <text evidence="11">The sequence shown here is derived from an EMBL/GenBank/DDBJ whole genome shotgun (WGS) entry which is preliminary data.</text>
</comment>
<proteinExistence type="inferred from homology"/>
<keyword evidence="8" id="KW-0460">Magnesium</keyword>